<organism evidence="1 2">
    <name type="scientific">Flavobacterium frigidimaris</name>
    <dbReference type="NCBI Taxonomy" id="262320"/>
    <lineage>
        <taxon>Bacteria</taxon>
        <taxon>Pseudomonadati</taxon>
        <taxon>Bacteroidota</taxon>
        <taxon>Flavobacteriia</taxon>
        <taxon>Flavobacteriales</taxon>
        <taxon>Flavobacteriaceae</taxon>
        <taxon>Flavobacterium</taxon>
    </lineage>
</organism>
<dbReference type="Proteomes" id="UP000198382">
    <property type="component" value="Unassembled WGS sequence"/>
</dbReference>
<reference evidence="1 2" key="1">
    <citation type="submission" date="2016-11" db="EMBL/GenBank/DDBJ databases">
        <title>Whole genomes of Flavobacteriaceae.</title>
        <authorList>
            <person name="Stine C."/>
            <person name="Li C."/>
            <person name="Tadesse D."/>
        </authorList>
    </citation>
    <scope>NUCLEOTIDE SEQUENCE [LARGE SCALE GENOMIC DNA]</scope>
    <source>
        <strain evidence="1 2">DSM 15937</strain>
    </source>
</reference>
<accession>A0ABX4BJH4</accession>
<feature type="non-terminal residue" evidence="1">
    <location>
        <position position="1"/>
    </location>
</feature>
<keyword evidence="2" id="KW-1185">Reference proteome</keyword>
<gene>
    <name evidence="1" type="ORF">B0A65_22915</name>
</gene>
<evidence type="ECO:0000313" key="1">
    <source>
        <dbReference type="EMBL" id="OXA74885.1"/>
    </source>
</evidence>
<evidence type="ECO:0000313" key="2">
    <source>
        <dbReference type="Proteomes" id="UP000198382"/>
    </source>
</evidence>
<name>A0ABX4BJH4_FLAFR</name>
<proteinExistence type="predicted"/>
<evidence type="ECO:0008006" key="3">
    <source>
        <dbReference type="Google" id="ProtNLM"/>
    </source>
</evidence>
<dbReference type="EMBL" id="MUGV01000064">
    <property type="protein sequence ID" value="OXA74885.1"/>
    <property type="molecule type" value="Genomic_DNA"/>
</dbReference>
<dbReference type="NCBIfam" id="NF033708">
    <property type="entry name" value="T9SS_Cterm_ChiA"/>
    <property type="match status" value="1"/>
</dbReference>
<comment type="caution">
    <text evidence="1">The sequence shown here is derived from an EMBL/GenBank/DDBJ whole genome shotgun (WGS) entry which is preliminary data.</text>
</comment>
<dbReference type="RefSeq" id="WP_089069672.1">
    <property type="nucleotide sequence ID" value="NZ_MUGV01000064.1"/>
</dbReference>
<protein>
    <recommendedName>
        <fullName evidence="3">T9SS sorting signal type C domain-containing protein</fullName>
    </recommendedName>
</protein>
<sequence>VVTSGSCASATSSTVTVTVNPLPTVNPITGGATSTCVGSSTPAFTNTTPGGTWSIVDGTGSATVNAGVVTGVTAGDVTVEYTVTSGGCSNTATTNLTIKPNYPAPTVGTPTRPLCSTNGASVTLGGLPASGNLLQNNGTTVVSIPFSSSTPTITGLVPGTYRFALDNGCTATYSAPVVVVANTYTGGSSWTYGAPTSDDYIDFASGYTIGADVTYCSVTVSNNAVVTVDGKKTLTVTNGVHVIPGSQLIFEDSSSLMQGTPSKTINTGTIKYKRKSTPIRQADYVYWSTPVDNMTLGAVSPLTDPTKMYAHNGSGWLYRPGSTIMVVGKGYIIRGPEGTSNTLRNDFEATFTGTPINGDITSEVMTGNKFYLIGNPYPSALYADEFINNNANLTGTLYFWTHNVPVVLGGAYQYGSDDYAVYNLSGGTAPAGSGTIPGSGNNNNPPSGYIGAGQGFFAGIKTTGTITFSNGMRRGGNRNGQFFKPSNEAKAADIEKNRIWLNMTNTEGAFKQLLVAYVQGASNSYDDRYDGESFDANKYLDFYSITENTKLAIQGRGLPFADTDTVPLGYRSAIAGDFTISINNVDGNMTTQKIYIEDKSTGKIHDLTESNYTFTTAIGTFTDRLVLRYTNKSLGTGDFENIEKGITISVKDKVVKVVSSSEAIQDVAIFDVAGKLLYTKKKAGTSELLISNLQSGNQVLLVDITLENGYKTTRKIIF</sequence>